<dbReference type="Proteomes" id="UP000558997">
    <property type="component" value="Unassembled WGS sequence"/>
</dbReference>
<accession>A0A841DTZ1</accession>
<evidence type="ECO:0000313" key="3">
    <source>
        <dbReference type="Proteomes" id="UP000558997"/>
    </source>
</evidence>
<evidence type="ECO:0000313" key="2">
    <source>
        <dbReference type="EMBL" id="MBB5981421.1"/>
    </source>
</evidence>
<dbReference type="Pfam" id="PF13580">
    <property type="entry name" value="SIS_2"/>
    <property type="match status" value="1"/>
</dbReference>
<dbReference type="CDD" id="cd05013">
    <property type="entry name" value="SIS_RpiR"/>
    <property type="match status" value="1"/>
</dbReference>
<feature type="domain" description="SIS" evidence="1">
    <location>
        <begin position="33"/>
        <end position="216"/>
    </location>
</feature>
<dbReference type="PANTHER" id="PTHR30390">
    <property type="entry name" value="SEDOHEPTULOSE 7-PHOSPHATE ISOMERASE / DNAA INITIATOR-ASSOCIATING FACTOR FOR REPLICATION INITIATION"/>
    <property type="match status" value="1"/>
</dbReference>
<dbReference type="EMBL" id="JACHNF010000001">
    <property type="protein sequence ID" value="MBB5981421.1"/>
    <property type="molecule type" value="Genomic_DNA"/>
</dbReference>
<comment type="caution">
    <text evidence="2">The sequence shown here is derived from an EMBL/GenBank/DDBJ whole genome shotgun (WGS) entry which is preliminary data.</text>
</comment>
<dbReference type="GO" id="GO:1901135">
    <property type="term" value="P:carbohydrate derivative metabolic process"/>
    <property type="evidence" value="ECO:0007669"/>
    <property type="project" value="InterPro"/>
</dbReference>
<organism evidence="2 3">
    <name type="scientific">Kribbella solani</name>
    <dbReference type="NCBI Taxonomy" id="236067"/>
    <lineage>
        <taxon>Bacteria</taxon>
        <taxon>Bacillati</taxon>
        <taxon>Actinomycetota</taxon>
        <taxon>Actinomycetes</taxon>
        <taxon>Propionibacteriales</taxon>
        <taxon>Kribbellaceae</taxon>
        <taxon>Kribbella</taxon>
    </lineage>
</organism>
<protein>
    <submittedName>
        <fullName evidence="2">Putative phosphosugar-binding protein</fullName>
    </submittedName>
</protein>
<reference evidence="2 3" key="1">
    <citation type="submission" date="2020-08" db="EMBL/GenBank/DDBJ databases">
        <title>Sequencing the genomes of 1000 actinobacteria strains.</title>
        <authorList>
            <person name="Klenk H.-P."/>
        </authorList>
    </citation>
    <scope>NUCLEOTIDE SEQUENCE [LARGE SCALE GENOMIC DNA]</scope>
    <source>
        <strain evidence="2 3">DSM 17294</strain>
    </source>
</reference>
<dbReference type="Gene3D" id="3.40.50.10490">
    <property type="entry name" value="Glucose-6-phosphate isomerase like protein, domain 1"/>
    <property type="match status" value="1"/>
</dbReference>
<gene>
    <name evidence="2" type="ORF">HDA44_004762</name>
</gene>
<proteinExistence type="predicted"/>
<evidence type="ECO:0000259" key="1">
    <source>
        <dbReference type="PROSITE" id="PS51464"/>
    </source>
</evidence>
<dbReference type="InterPro" id="IPR001347">
    <property type="entry name" value="SIS_dom"/>
</dbReference>
<name>A0A841DTZ1_9ACTN</name>
<keyword evidence="3" id="KW-1185">Reference proteome</keyword>
<dbReference type="SUPFAM" id="SSF53697">
    <property type="entry name" value="SIS domain"/>
    <property type="match status" value="1"/>
</dbReference>
<dbReference type="PROSITE" id="PS51464">
    <property type="entry name" value="SIS"/>
    <property type="match status" value="1"/>
</dbReference>
<dbReference type="InterPro" id="IPR035472">
    <property type="entry name" value="RpiR-like_SIS"/>
</dbReference>
<dbReference type="PANTHER" id="PTHR30390:SF7">
    <property type="entry name" value="PHOSPHOHEPTOSE ISOMERASE"/>
    <property type="match status" value="1"/>
</dbReference>
<dbReference type="RefSeq" id="WP_184837885.1">
    <property type="nucleotide sequence ID" value="NZ_BAAAVN010000009.1"/>
</dbReference>
<dbReference type="InterPro" id="IPR050099">
    <property type="entry name" value="SIS_GmhA/DiaA_subfam"/>
</dbReference>
<dbReference type="NCBIfam" id="NF002805">
    <property type="entry name" value="PRK02947.1"/>
    <property type="match status" value="1"/>
</dbReference>
<sequence>MAGAEEYLNKALAVAHQAAETQLEPIRTAAALIAGALSAGHQFWVFGTGHSHALAEELYGRAGGLADVRAILEPGLMLHEGLQKSSLLERLPGLAAVLLEVNPLAAGDVVLIASNSGRNAVPVEFALGARERGVKVIALTSIAHSTAVTSRAPNGQRLFETADVVIDNCGVAGDALIQVPHTTEPTGPTSTMIGALLLQALTVELVTLLTAEGNPPNILRSLNV</sequence>
<dbReference type="InterPro" id="IPR046348">
    <property type="entry name" value="SIS_dom_sf"/>
</dbReference>
<dbReference type="GO" id="GO:0097367">
    <property type="term" value="F:carbohydrate derivative binding"/>
    <property type="evidence" value="ECO:0007669"/>
    <property type="project" value="InterPro"/>
</dbReference>
<dbReference type="AlphaFoldDB" id="A0A841DTZ1"/>